<evidence type="ECO:0000313" key="2">
    <source>
        <dbReference type="EMBL" id="RLG69626.1"/>
    </source>
</evidence>
<reference evidence="2 3" key="1">
    <citation type="submission" date="2018-06" db="EMBL/GenBank/DDBJ databases">
        <title>Extensive metabolic versatility and redundancy in microbially diverse, dynamic hydrothermal sediments.</title>
        <authorList>
            <person name="Dombrowski N."/>
            <person name="Teske A."/>
            <person name="Baker B.J."/>
        </authorList>
    </citation>
    <scope>NUCLEOTIDE SEQUENCE [LARGE SCALE GENOMIC DNA]</scope>
    <source>
        <strain evidence="2">B9_G13</strain>
    </source>
</reference>
<gene>
    <name evidence="2" type="ORF">DRO07_01905</name>
</gene>
<feature type="transmembrane region" description="Helical" evidence="1">
    <location>
        <begin position="68"/>
        <end position="88"/>
    </location>
</feature>
<sequence length="169" mass="18671">MAEVGQPYGKFFLFLMALSLVFLVICLLAGYYLNAERLQWFGIIYFAMLVVGFAFMRGVKSEKLDETVSTTIMSLFGIMVIAIIGFSFKQQVMGVFSIQEWPAEAAAPLILQIATFAVSLGVTPQFLLSAMMNIPAPIAEESFFRIGIYNLLAPILGKWFAVVAQAIAF</sequence>
<feature type="transmembrane region" description="Helical" evidence="1">
    <location>
        <begin position="12"/>
        <end position="32"/>
    </location>
</feature>
<dbReference type="AlphaFoldDB" id="A0A497JH41"/>
<evidence type="ECO:0000313" key="3">
    <source>
        <dbReference type="Proteomes" id="UP000277633"/>
    </source>
</evidence>
<keyword evidence="1" id="KW-0812">Transmembrane</keyword>
<keyword evidence="1" id="KW-0472">Membrane</keyword>
<feature type="transmembrane region" description="Helical" evidence="1">
    <location>
        <begin position="108"/>
        <end position="128"/>
    </location>
</feature>
<protein>
    <submittedName>
        <fullName evidence="2">Uncharacterized protein</fullName>
    </submittedName>
</protein>
<dbReference type="EMBL" id="QMWO01000060">
    <property type="protein sequence ID" value="RLG69626.1"/>
    <property type="molecule type" value="Genomic_DNA"/>
</dbReference>
<dbReference type="Proteomes" id="UP000277633">
    <property type="component" value="Unassembled WGS sequence"/>
</dbReference>
<organism evidence="2 3">
    <name type="scientific">Candidatus Iainarchaeum sp</name>
    <dbReference type="NCBI Taxonomy" id="3101447"/>
    <lineage>
        <taxon>Archaea</taxon>
        <taxon>Candidatus Iainarchaeota</taxon>
        <taxon>Candidatus Iainarchaeia</taxon>
        <taxon>Candidatus Iainarchaeales</taxon>
        <taxon>Candidatus Iainarchaeaceae</taxon>
        <taxon>Candidatus Iainarchaeum</taxon>
    </lineage>
</organism>
<name>A0A497JH41_9ARCH</name>
<comment type="caution">
    <text evidence="2">The sequence shown here is derived from an EMBL/GenBank/DDBJ whole genome shotgun (WGS) entry which is preliminary data.</text>
</comment>
<evidence type="ECO:0000256" key="1">
    <source>
        <dbReference type="SAM" id="Phobius"/>
    </source>
</evidence>
<feature type="transmembrane region" description="Helical" evidence="1">
    <location>
        <begin position="148"/>
        <end position="168"/>
    </location>
</feature>
<proteinExistence type="predicted"/>
<keyword evidence="1" id="KW-1133">Transmembrane helix</keyword>
<feature type="transmembrane region" description="Helical" evidence="1">
    <location>
        <begin position="38"/>
        <end position="56"/>
    </location>
</feature>
<accession>A0A497JH41</accession>
<feature type="non-terminal residue" evidence="2">
    <location>
        <position position="169"/>
    </location>
</feature>